<evidence type="ECO:0000259" key="6">
    <source>
        <dbReference type="PROSITE" id="PS51194"/>
    </source>
</evidence>
<feature type="domain" description="Helicase C-terminal" evidence="6">
    <location>
        <begin position="461"/>
        <end position="604"/>
    </location>
</feature>
<organism evidence="7">
    <name type="scientific">Singulisphaera sp. Ch08</name>
    <dbReference type="NCBI Taxonomy" id="3120278"/>
    <lineage>
        <taxon>Bacteria</taxon>
        <taxon>Pseudomonadati</taxon>
        <taxon>Planctomycetota</taxon>
        <taxon>Planctomycetia</taxon>
        <taxon>Isosphaerales</taxon>
        <taxon>Isosphaeraceae</taxon>
        <taxon>Singulisphaera</taxon>
    </lineage>
</organism>
<reference evidence="7" key="1">
    <citation type="submission" date="2024-05" db="EMBL/GenBank/DDBJ databases">
        <title>Planctomycetes of the genus Singulisphaera possess chitinolytic capabilities.</title>
        <authorList>
            <person name="Ivanova A."/>
        </authorList>
    </citation>
    <scope>NUCLEOTIDE SEQUENCE</scope>
    <source>
        <strain evidence="7">Ch08T</strain>
    </source>
</reference>
<dbReference type="NCBIfam" id="NF038317">
    <property type="entry name" value="DISARM_DrmD"/>
    <property type="match status" value="1"/>
</dbReference>
<protein>
    <submittedName>
        <fullName evidence="7">DISARM system SNF2-like helicase DrmD</fullName>
    </submittedName>
</protein>
<evidence type="ECO:0000256" key="2">
    <source>
        <dbReference type="ARBA" id="ARBA00022801"/>
    </source>
</evidence>
<feature type="domain" description="Helicase ATP-binding" evidence="5">
    <location>
        <begin position="83"/>
        <end position="270"/>
    </location>
</feature>
<dbReference type="Gene3D" id="3.40.50.10810">
    <property type="entry name" value="Tandem AAA-ATPase domain"/>
    <property type="match status" value="1"/>
</dbReference>
<dbReference type="PANTHER" id="PTHR45766:SF6">
    <property type="entry name" value="SWI_SNF-RELATED MATRIX-ASSOCIATED ACTIN-DEPENDENT REGULATOR OF CHROMATIN SUBFAMILY A-LIKE PROTEIN 1"/>
    <property type="match status" value="1"/>
</dbReference>
<dbReference type="SUPFAM" id="SSF52540">
    <property type="entry name" value="P-loop containing nucleoside triphosphate hydrolases"/>
    <property type="match status" value="1"/>
</dbReference>
<dbReference type="PANTHER" id="PTHR45766">
    <property type="entry name" value="DNA ANNEALING HELICASE AND ENDONUCLEASE ZRANB3 FAMILY MEMBER"/>
    <property type="match status" value="1"/>
</dbReference>
<dbReference type="SMART" id="SM00490">
    <property type="entry name" value="HELICc"/>
    <property type="match status" value="1"/>
</dbReference>
<dbReference type="EMBL" id="CP155447">
    <property type="protein sequence ID" value="XBH08314.1"/>
    <property type="molecule type" value="Genomic_DNA"/>
</dbReference>
<dbReference type="InterPro" id="IPR038718">
    <property type="entry name" value="SNF2-like_sf"/>
</dbReference>
<accession>A0AAU7CS72</accession>
<dbReference type="Pfam" id="PF00176">
    <property type="entry name" value="SNF2-rel_dom"/>
    <property type="match status" value="1"/>
</dbReference>
<dbReference type="InterPro" id="IPR001650">
    <property type="entry name" value="Helicase_C-like"/>
</dbReference>
<evidence type="ECO:0000256" key="1">
    <source>
        <dbReference type="ARBA" id="ARBA00022741"/>
    </source>
</evidence>
<sequence>MLSVEDDALGEELQVVWQIEPGASVIEKVALPEPTGFDSPDRLDAFLDAVRWGAASTADLKNIQSPFRSGIDIEDYQLDPVVRAIQMPRVNLLIADDVGLGKTIESGLVALELIIRHRARRVLVVCPASLQVQWRDQMRDKFGLDFRIVDSELMRDLRRRRGIHVNPWSHFPRLITSLDFLKRERPLRLFKETLPAEGESVYPRRYDVLIVDEAHNCAPSGRGKYATDSLRTGAIRLLAPHFEHKLFLTATPHNGYSESFTALLELLDNQRFARGMDTGTKEFHRQKDAVMVRRLKAELPKDDFGNDRFPKRVLEALEVEYPSEEKRIHAALKQYSELRQGNAQDHAEKFATDFVLLTLKKRLFSSPAAFLRTLEQHESSLRNAKKRKAISKPTRGVLQRQIDRVDEDYSVDEEADEATHEALDAASLLFREPSPEELSLLKEMKSWAEKATSQLDAKTKGLTRWLNEHIRPGGKWSDERVIIFTEYRATQNWLQGVLAAEGLTGNDRLMTMYGGMDSKDRERIKAAFQTDPRQSPVRILLATDAASEGIDLQNHCSRMVHFEIPWNPNRLEQRNGRIDRHGQKSQSVRICHFVGKGTTIASGA</sequence>
<dbReference type="GO" id="GO:0004386">
    <property type="term" value="F:helicase activity"/>
    <property type="evidence" value="ECO:0007669"/>
    <property type="project" value="UniProtKB-KW"/>
</dbReference>
<dbReference type="InterPro" id="IPR057342">
    <property type="entry name" value="DEXDc_RapA"/>
</dbReference>
<dbReference type="InterPro" id="IPR000330">
    <property type="entry name" value="SNF2_N"/>
</dbReference>
<evidence type="ECO:0000259" key="5">
    <source>
        <dbReference type="PROSITE" id="PS51192"/>
    </source>
</evidence>
<dbReference type="AlphaFoldDB" id="A0AAU7CS72"/>
<dbReference type="SMART" id="SM00487">
    <property type="entry name" value="DEXDc"/>
    <property type="match status" value="1"/>
</dbReference>
<dbReference type="InterPro" id="IPR014001">
    <property type="entry name" value="Helicase_ATP-bd"/>
</dbReference>
<dbReference type="PROSITE" id="PS51192">
    <property type="entry name" value="HELICASE_ATP_BIND_1"/>
    <property type="match status" value="1"/>
</dbReference>
<evidence type="ECO:0000256" key="3">
    <source>
        <dbReference type="ARBA" id="ARBA00022806"/>
    </source>
</evidence>
<keyword evidence="1" id="KW-0547">Nucleotide-binding</keyword>
<dbReference type="CDD" id="cd18793">
    <property type="entry name" value="SF2_C_SNF"/>
    <property type="match status" value="1"/>
</dbReference>
<proteinExistence type="predicted"/>
<keyword evidence="4" id="KW-0067">ATP-binding</keyword>
<dbReference type="Gene3D" id="3.40.50.300">
    <property type="entry name" value="P-loop containing nucleotide triphosphate hydrolases"/>
    <property type="match status" value="1"/>
</dbReference>
<dbReference type="PROSITE" id="PS51194">
    <property type="entry name" value="HELICASE_CTER"/>
    <property type="match status" value="1"/>
</dbReference>
<keyword evidence="2" id="KW-0378">Hydrolase</keyword>
<dbReference type="Pfam" id="PF00271">
    <property type="entry name" value="Helicase_C"/>
    <property type="match status" value="1"/>
</dbReference>
<dbReference type="InterPro" id="IPR027417">
    <property type="entry name" value="P-loop_NTPase"/>
</dbReference>
<evidence type="ECO:0000256" key="4">
    <source>
        <dbReference type="ARBA" id="ARBA00022840"/>
    </source>
</evidence>
<evidence type="ECO:0000313" key="7">
    <source>
        <dbReference type="EMBL" id="XBH08314.1"/>
    </source>
</evidence>
<dbReference type="CDD" id="cd18011">
    <property type="entry name" value="DEXDc_RapA"/>
    <property type="match status" value="1"/>
</dbReference>
<keyword evidence="3 7" id="KW-0347">Helicase</keyword>
<gene>
    <name evidence="7" type="primary">drmD</name>
    <name evidence="7" type="ORF">V5E97_11300</name>
</gene>
<dbReference type="GO" id="GO:0005524">
    <property type="term" value="F:ATP binding"/>
    <property type="evidence" value="ECO:0007669"/>
    <property type="project" value="UniProtKB-KW"/>
</dbReference>
<name>A0AAU7CS72_9BACT</name>
<dbReference type="GO" id="GO:0016787">
    <property type="term" value="F:hydrolase activity"/>
    <property type="evidence" value="ECO:0007669"/>
    <property type="project" value="UniProtKB-KW"/>
</dbReference>
<dbReference type="InterPro" id="IPR049730">
    <property type="entry name" value="SNF2/RAD54-like_C"/>
</dbReference>